<sequence>MADLSSVEIIIPPLRLRPAAKVTARQRRENDDARAFAISGKHRLPSKEEDAAFRRKGAKWSAVAGLASLVLVMLWRAGVVSGDVAMSALVGFVALGMTSAAALAVIAAAQAIRRKRKRYG</sequence>
<dbReference type="Proteomes" id="UP001595528">
    <property type="component" value="Unassembled WGS sequence"/>
</dbReference>
<evidence type="ECO:0000256" key="1">
    <source>
        <dbReference type="SAM" id="Phobius"/>
    </source>
</evidence>
<dbReference type="EMBL" id="JBHRTR010000028">
    <property type="protein sequence ID" value="MFC3228780.1"/>
    <property type="molecule type" value="Genomic_DNA"/>
</dbReference>
<keyword evidence="1" id="KW-0812">Transmembrane</keyword>
<keyword evidence="1" id="KW-1133">Transmembrane helix</keyword>
<protein>
    <submittedName>
        <fullName evidence="2">Uncharacterized protein</fullName>
    </submittedName>
</protein>
<name>A0ABV7L300_9PROT</name>
<evidence type="ECO:0000313" key="2">
    <source>
        <dbReference type="EMBL" id="MFC3228780.1"/>
    </source>
</evidence>
<organism evidence="2 3">
    <name type="scientific">Marinibaculum pumilum</name>
    <dbReference type="NCBI Taxonomy" id="1766165"/>
    <lineage>
        <taxon>Bacteria</taxon>
        <taxon>Pseudomonadati</taxon>
        <taxon>Pseudomonadota</taxon>
        <taxon>Alphaproteobacteria</taxon>
        <taxon>Rhodospirillales</taxon>
        <taxon>Rhodospirillaceae</taxon>
        <taxon>Marinibaculum</taxon>
    </lineage>
</organism>
<keyword evidence="1" id="KW-0472">Membrane</keyword>
<accession>A0ABV7L300</accession>
<feature type="transmembrane region" description="Helical" evidence="1">
    <location>
        <begin position="60"/>
        <end position="78"/>
    </location>
</feature>
<gene>
    <name evidence="2" type="ORF">ACFOGJ_16165</name>
</gene>
<dbReference type="RefSeq" id="WP_379902218.1">
    <property type="nucleotide sequence ID" value="NZ_JBHRTR010000028.1"/>
</dbReference>
<feature type="transmembrane region" description="Helical" evidence="1">
    <location>
        <begin position="84"/>
        <end position="109"/>
    </location>
</feature>
<evidence type="ECO:0000313" key="3">
    <source>
        <dbReference type="Proteomes" id="UP001595528"/>
    </source>
</evidence>
<comment type="caution">
    <text evidence="2">The sequence shown here is derived from an EMBL/GenBank/DDBJ whole genome shotgun (WGS) entry which is preliminary data.</text>
</comment>
<keyword evidence="3" id="KW-1185">Reference proteome</keyword>
<proteinExistence type="predicted"/>
<reference evidence="3" key="1">
    <citation type="journal article" date="2019" name="Int. J. Syst. Evol. Microbiol.">
        <title>The Global Catalogue of Microorganisms (GCM) 10K type strain sequencing project: providing services to taxonomists for standard genome sequencing and annotation.</title>
        <authorList>
            <consortium name="The Broad Institute Genomics Platform"/>
            <consortium name="The Broad Institute Genome Sequencing Center for Infectious Disease"/>
            <person name="Wu L."/>
            <person name="Ma J."/>
        </authorList>
    </citation>
    <scope>NUCLEOTIDE SEQUENCE [LARGE SCALE GENOMIC DNA]</scope>
    <source>
        <strain evidence="3">KCTC 42964</strain>
    </source>
</reference>